<sequence length="153" mass="16432">MGKLGKTVGTIASAAILATAMPAQAGGYADAEKLRKLDIMLMVTALRCRHGTDNFQRDYEKFAVKHNVALQGAAKSLQTSYTSKYGAKGAKRQLDKISVSMANVYGQGHPWLECAELKQVASGLAAHRDSSQLLVAADELLAHNRPAKFAMAR</sequence>
<accession>A0A917DNM9</accession>
<dbReference type="Proteomes" id="UP000598997">
    <property type="component" value="Unassembled WGS sequence"/>
</dbReference>
<evidence type="ECO:0000256" key="1">
    <source>
        <dbReference type="SAM" id="SignalP"/>
    </source>
</evidence>
<organism evidence="2 3">
    <name type="scientific">Croceicoccus pelagius</name>
    <dbReference type="NCBI Taxonomy" id="1703341"/>
    <lineage>
        <taxon>Bacteria</taxon>
        <taxon>Pseudomonadati</taxon>
        <taxon>Pseudomonadota</taxon>
        <taxon>Alphaproteobacteria</taxon>
        <taxon>Sphingomonadales</taxon>
        <taxon>Erythrobacteraceae</taxon>
        <taxon>Croceicoccus</taxon>
    </lineage>
</organism>
<keyword evidence="1" id="KW-0732">Signal</keyword>
<feature type="chain" id="PRO_5037594886" description="S-adenosyl-L-homocysteine hydrolase" evidence="1">
    <location>
        <begin position="26"/>
        <end position="153"/>
    </location>
</feature>
<protein>
    <recommendedName>
        <fullName evidence="4">S-adenosyl-L-homocysteine hydrolase</fullName>
    </recommendedName>
</protein>
<name>A0A917DNM9_9SPHN</name>
<evidence type="ECO:0008006" key="4">
    <source>
        <dbReference type="Google" id="ProtNLM"/>
    </source>
</evidence>
<dbReference type="EMBL" id="BMIO01000010">
    <property type="protein sequence ID" value="GGD51796.1"/>
    <property type="molecule type" value="Genomic_DNA"/>
</dbReference>
<gene>
    <name evidence="2" type="ORF">GCM10010989_27410</name>
</gene>
<dbReference type="AlphaFoldDB" id="A0A917DNM9"/>
<evidence type="ECO:0000313" key="2">
    <source>
        <dbReference type="EMBL" id="GGD51796.1"/>
    </source>
</evidence>
<proteinExistence type="predicted"/>
<reference evidence="2 3" key="1">
    <citation type="journal article" date="2014" name="Int. J. Syst. Evol. Microbiol.">
        <title>Complete genome sequence of Corynebacterium casei LMG S-19264T (=DSM 44701T), isolated from a smear-ripened cheese.</title>
        <authorList>
            <consortium name="US DOE Joint Genome Institute (JGI-PGF)"/>
            <person name="Walter F."/>
            <person name="Albersmeier A."/>
            <person name="Kalinowski J."/>
            <person name="Ruckert C."/>
        </authorList>
    </citation>
    <scope>NUCLEOTIDE SEQUENCE [LARGE SCALE GENOMIC DNA]</scope>
    <source>
        <strain evidence="2 3">CGMCC 1.15358</strain>
    </source>
</reference>
<comment type="caution">
    <text evidence="2">The sequence shown here is derived from an EMBL/GenBank/DDBJ whole genome shotgun (WGS) entry which is preliminary data.</text>
</comment>
<evidence type="ECO:0000313" key="3">
    <source>
        <dbReference type="Proteomes" id="UP000598997"/>
    </source>
</evidence>
<feature type="signal peptide" evidence="1">
    <location>
        <begin position="1"/>
        <end position="25"/>
    </location>
</feature>
<keyword evidence="3" id="KW-1185">Reference proteome</keyword>
<dbReference type="OrthoDB" id="7473015at2"/>
<dbReference type="RefSeq" id="WP_082924276.1">
    <property type="nucleotide sequence ID" value="NZ_BMIO01000010.1"/>
</dbReference>